<evidence type="ECO:0008006" key="4">
    <source>
        <dbReference type="Google" id="ProtNLM"/>
    </source>
</evidence>
<feature type="signal peptide" evidence="1">
    <location>
        <begin position="1"/>
        <end position="21"/>
    </location>
</feature>
<dbReference type="RefSeq" id="WP_100293836.1">
    <property type="nucleotide sequence ID" value="NZ_PGGC01000079.1"/>
</dbReference>
<evidence type="ECO:0000256" key="1">
    <source>
        <dbReference type="SAM" id="SignalP"/>
    </source>
</evidence>
<comment type="caution">
    <text evidence="2">The sequence shown here is derived from an EMBL/GenBank/DDBJ whole genome shotgun (WGS) entry which is preliminary data.</text>
</comment>
<dbReference type="EMBL" id="PGGC01000079">
    <property type="protein sequence ID" value="PJG59109.1"/>
    <property type="molecule type" value="Genomic_DNA"/>
</dbReference>
<gene>
    <name evidence="2" type="ORF">CUC53_08980</name>
</gene>
<name>A0A2H9U546_9GAMM</name>
<sequence length="311" mass="33953">MKIAKVIALLGSLLTVLPASAAQTYFNQLNDGEYQVGWQDHEGKPLTLTYRLEKGSIPPLVAFRPARMKEDVVQALLTSARQAHPNVQFLLSRPSLDVQLKSRQAEQAQKAMAWLVSERKKEEAAWLQSHYFHYFTPPDGQLAIKQDHVRIALESRAELAPLASQLKQEGAHETETRQKTVAHMLTFVQSIPYLTLDSLGGRLGKGFLTPRQVLAQNRGDCDSKVTLMAAMLAQLFPTLKQAIVIVPGHALLGVALPAQPGEATLAHGGERYVLLEPTGPALLPVGQIAPASKMLIDSQQVSTEAVNVPKG</sequence>
<protein>
    <recommendedName>
        <fullName evidence="4">Transglutaminase domain-containing protein</fullName>
    </recommendedName>
</protein>
<dbReference type="AlphaFoldDB" id="A0A2H9U546"/>
<dbReference type="Proteomes" id="UP000235861">
    <property type="component" value="Unassembled WGS sequence"/>
</dbReference>
<keyword evidence="3" id="KW-1185">Reference proteome</keyword>
<proteinExistence type="predicted"/>
<accession>A0A2H9U546</accession>
<feature type="chain" id="PRO_5014142818" description="Transglutaminase domain-containing protein" evidence="1">
    <location>
        <begin position="22"/>
        <end position="311"/>
    </location>
</feature>
<organism evidence="2 3">
    <name type="scientific">Aeromonas cavernicola</name>
    <dbReference type="NCBI Taxonomy" id="1006623"/>
    <lineage>
        <taxon>Bacteria</taxon>
        <taxon>Pseudomonadati</taxon>
        <taxon>Pseudomonadota</taxon>
        <taxon>Gammaproteobacteria</taxon>
        <taxon>Aeromonadales</taxon>
        <taxon>Aeromonadaceae</taxon>
        <taxon>Aeromonas</taxon>
    </lineage>
</organism>
<keyword evidence="1" id="KW-0732">Signal</keyword>
<reference evidence="2 3" key="1">
    <citation type="submission" date="2017-11" db="EMBL/GenBank/DDBJ databases">
        <title>Draft genome sequence of environmental isolate Aeromonas cavernicola sp. nov. MDC 2508.</title>
        <authorList>
            <person name="Colston S.M."/>
            <person name="Navarro A."/>
            <person name="Martinez-Murcia A.J."/>
            <person name="Graf J."/>
        </authorList>
    </citation>
    <scope>NUCLEOTIDE SEQUENCE [LARGE SCALE GENOMIC DNA]</scope>
    <source>
        <strain evidence="2 3">MDC 2508</strain>
    </source>
</reference>
<evidence type="ECO:0000313" key="3">
    <source>
        <dbReference type="Proteomes" id="UP000235861"/>
    </source>
</evidence>
<dbReference type="OrthoDB" id="5592079at2"/>
<evidence type="ECO:0000313" key="2">
    <source>
        <dbReference type="EMBL" id="PJG59109.1"/>
    </source>
</evidence>